<feature type="DNA-binding region" description="OmpR/PhoB-type" evidence="2">
    <location>
        <begin position="1"/>
        <end position="99"/>
    </location>
</feature>
<dbReference type="EMBL" id="JAXCLA010000005">
    <property type="protein sequence ID" value="MDY0746348.1"/>
    <property type="molecule type" value="Genomic_DNA"/>
</dbReference>
<dbReference type="Gene3D" id="1.25.40.10">
    <property type="entry name" value="Tetratricopeptide repeat domain"/>
    <property type="match status" value="1"/>
</dbReference>
<gene>
    <name evidence="4" type="ORF">SNE35_17685</name>
</gene>
<dbReference type="InterPro" id="IPR058852">
    <property type="entry name" value="HTH_77"/>
</dbReference>
<dbReference type="InterPro" id="IPR001867">
    <property type="entry name" value="OmpR/PhoB-type_DNA-bd"/>
</dbReference>
<dbReference type="SMART" id="SM00862">
    <property type="entry name" value="Trans_reg_C"/>
    <property type="match status" value="1"/>
</dbReference>
<dbReference type="InterPro" id="IPR027417">
    <property type="entry name" value="P-loop_NTPase"/>
</dbReference>
<dbReference type="RefSeq" id="WP_320424250.1">
    <property type="nucleotide sequence ID" value="NZ_JAXCLA010000005.1"/>
</dbReference>
<dbReference type="SUPFAM" id="SSF46894">
    <property type="entry name" value="C-terminal effector domain of the bipartite response regulators"/>
    <property type="match status" value="1"/>
</dbReference>
<accession>A0ABU5DJ72</accession>
<evidence type="ECO:0000313" key="4">
    <source>
        <dbReference type="EMBL" id="MDY0746348.1"/>
    </source>
</evidence>
<name>A0ABU5DJ72_9BURK</name>
<feature type="domain" description="OmpR/PhoB-type" evidence="3">
    <location>
        <begin position="1"/>
        <end position="99"/>
    </location>
</feature>
<evidence type="ECO:0000259" key="3">
    <source>
        <dbReference type="PROSITE" id="PS51755"/>
    </source>
</evidence>
<dbReference type="Gene3D" id="3.40.50.300">
    <property type="entry name" value="P-loop containing nucleotide triphosphate hydrolases"/>
    <property type="match status" value="1"/>
</dbReference>
<dbReference type="SUPFAM" id="SSF48452">
    <property type="entry name" value="TPR-like"/>
    <property type="match status" value="1"/>
</dbReference>
<dbReference type="PANTHER" id="PTHR47691">
    <property type="entry name" value="REGULATOR-RELATED"/>
    <property type="match status" value="1"/>
</dbReference>
<sequence>MTVLAFGPFRYDAMRRELLDVTGPVRIGSRALQLLEVLLESPGRVFSREELIARVWPRAEVEESNLRVHLSALRRVLGDDQTGTRYIDNVPGRGYVFVAELRKMPPPDAPAPKPLLIRAAPIGRDAVIARLGELLASHRLVSIVGIGGLGKTTVALAVADELASRHGQRWFFVSLASLSDAALVTTEVARACGLDVARSVACTALEEALRDEPVLIVLDNCEHLIDVVATLADRLLRHCPELRILATSREPLELEAERLFKLPPLAFPEARQPLSPEAALAYPSIQLFVQRASAACSSFRLTDDNAQAIGQICAFLDGIPLAMELVAARMDMLGERGLLRHLEQAIELPTRGRRTAAGRHQTLHAVLDWSHELLDADEKCTLRRLSVFRGSFSLESAVAVVSCPELPQRRAEAAVLGLCSKSLLTTEPSARGAASYRLLYITRLFAQRLLATAPDASAVHRRHVCFVLGFVMEAKRTHSDMVRYREELASVSRTADLRAALAWTLVEANEPALGMEIIAELHPMYMAADQLEECQRQVMLALGKIGQAGAAGTTLEFKLRKQMVYLSGQTLGYRPDQLQMLARMQELAAGHGSVSDRLEVVYAAITSTYGQGDYLRSLAGCDEVRELAQGEFAALSVLMGDRLAALNLHALGQHDAAERLAYRVLAADPVALPWRFLSTVPFEVSMRIQLARIHWLRGDFEKAWTVVQEMLALQQDTHVYSNCQPLALAAIPIAIWKGELRVARRWTDELHDEATRANLSYWLAYAKVYGAVIDGRRILPGSSEALLLAQSTPLMDIHATLCPAAPPDRTLTRVRRGEVGWCAPEVLRLAALGALDMHSDDSRARCTAALDEAYELSIEQGARVWALRVVTSQMQVADAGSAARELAGRRLQALLKAIDDGSDIPDLVQARSLARTGRARRGTRPA</sequence>
<dbReference type="Proteomes" id="UP001285263">
    <property type="component" value="Unassembled WGS sequence"/>
</dbReference>
<keyword evidence="1 2" id="KW-0238">DNA-binding</keyword>
<organism evidence="4 5">
    <name type="scientific">Roseateles agri</name>
    <dbReference type="NCBI Taxonomy" id="3098619"/>
    <lineage>
        <taxon>Bacteria</taxon>
        <taxon>Pseudomonadati</taxon>
        <taxon>Pseudomonadota</taxon>
        <taxon>Betaproteobacteria</taxon>
        <taxon>Burkholderiales</taxon>
        <taxon>Sphaerotilaceae</taxon>
        <taxon>Roseateles</taxon>
    </lineage>
</organism>
<dbReference type="Pfam" id="PF00486">
    <property type="entry name" value="Trans_reg_C"/>
    <property type="match status" value="1"/>
</dbReference>
<reference evidence="4 5" key="1">
    <citation type="submission" date="2023-11" db="EMBL/GenBank/DDBJ databases">
        <title>Paucibacter sp. nov., isolated from fresh soil in Korea.</title>
        <authorList>
            <person name="Le N.T.T."/>
        </authorList>
    </citation>
    <scope>NUCLEOTIDE SEQUENCE [LARGE SCALE GENOMIC DNA]</scope>
    <source>
        <strain evidence="4 5">R3-3</strain>
    </source>
</reference>
<dbReference type="InterPro" id="IPR011990">
    <property type="entry name" value="TPR-like_helical_dom_sf"/>
</dbReference>
<dbReference type="Pfam" id="PF25872">
    <property type="entry name" value="HTH_77"/>
    <property type="match status" value="1"/>
</dbReference>
<protein>
    <submittedName>
        <fullName evidence="4">Winged helix-turn-helix domain-containing protein</fullName>
    </submittedName>
</protein>
<dbReference type="PRINTS" id="PR00364">
    <property type="entry name" value="DISEASERSIST"/>
</dbReference>
<dbReference type="CDD" id="cd00383">
    <property type="entry name" value="trans_reg_C"/>
    <property type="match status" value="1"/>
</dbReference>
<dbReference type="Gene3D" id="1.10.10.10">
    <property type="entry name" value="Winged helix-like DNA-binding domain superfamily/Winged helix DNA-binding domain"/>
    <property type="match status" value="1"/>
</dbReference>
<dbReference type="InterPro" id="IPR016032">
    <property type="entry name" value="Sig_transdc_resp-reg_C-effctor"/>
</dbReference>
<evidence type="ECO:0000313" key="5">
    <source>
        <dbReference type="Proteomes" id="UP001285263"/>
    </source>
</evidence>
<dbReference type="SUPFAM" id="SSF52540">
    <property type="entry name" value="P-loop containing nucleoside triphosphate hydrolases"/>
    <property type="match status" value="1"/>
</dbReference>
<proteinExistence type="predicted"/>
<dbReference type="PANTHER" id="PTHR47691:SF3">
    <property type="entry name" value="HTH-TYPE TRANSCRIPTIONAL REGULATOR RV0890C-RELATED"/>
    <property type="match status" value="1"/>
</dbReference>
<dbReference type="PROSITE" id="PS51755">
    <property type="entry name" value="OMPR_PHOB"/>
    <property type="match status" value="1"/>
</dbReference>
<dbReference type="InterPro" id="IPR036388">
    <property type="entry name" value="WH-like_DNA-bd_sf"/>
</dbReference>
<comment type="caution">
    <text evidence="4">The sequence shown here is derived from an EMBL/GenBank/DDBJ whole genome shotgun (WGS) entry which is preliminary data.</text>
</comment>
<keyword evidence="5" id="KW-1185">Reference proteome</keyword>
<evidence type="ECO:0000256" key="2">
    <source>
        <dbReference type="PROSITE-ProRule" id="PRU01091"/>
    </source>
</evidence>
<evidence type="ECO:0000256" key="1">
    <source>
        <dbReference type="ARBA" id="ARBA00023125"/>
    </source>
</evidence>